<evidence type="ECO:0000313" key="1">
    <source>
        <dbReference type="EnsemblMetazoa" id="AMIN014694-PA"/>
    </source>
</evidence>
<accession>A0A182WPV5</accession>
<dbReference type="VEuPathDB" id="VectorBase:AMIN014694"/>
<sequence length="73" mass="8360">RQHHCEVFRWFTRLTSEIRVQTRRECSEEDVREPSPWDEPLVVVCLAAGNIMEEGRSGVNCPENSGKLVSPCC</sequence>
<name>A0A182WPV5_9DIPT</name>
<dbReference type="Proteomes" id="UP000075920">
    <property type="component" value="Unassembled WGS sequence"/>
</dbReference>
<protein>
    <submittedName>
        <fullName evidence="1">Uncharacterized protein</fullName>
    </submittedName>
</protein>
<dbReference type="EnsemblMetazoa" id="AMIN014694-RA">
    <property type="protein sequence ID" value="AMIN014694-PA"/>
    <property type="gene ID" value="AMIN014694"/>
</dbReference>
<keyword evidence="2" id="KW-1185">Reference proteome</keyword>
<proteinExistence type="predicted"/>
<dbReference type="AlphaFoldDB" id="A0A182WPV5"/>
<evidence type="ECO:0000313" key="2">
    <source>
        <dbReference type="Proteomes" id="UP000075920"/>
    </source>
</evidence>
<organism evidence="1 2">
    <name type="scientific">Anopheles minimus</name>
    <dbReference type="NCBI Taxonomy" id="112268"/>
    <lineage>
        <taxon>Eukaryota</taxon>
        <taxon>Metazoa</taxon>
        <taxon>Ecdysozoa</taxon>
        <taxon>Arthropoda</taxon>
        <taxon>Hexapoda</taxon>
        <taxon>Insecta</taxon>
        <taxon>Pterygota</taxon>
        <taxon>Neoptera</taxon>
        <taxon>Endopterygota</taxon>
        <taxon>Diptera</taxon>
        <taxon>Nematocera</taxon>
        <taxon>Culicoidea</taxon>
        <taxon>Culicidae</taxon>
        <taxon>Anophelinae</taxon>
        <taxon>Anopheles</taxon>
    </lineage>
</organism>
<reference evidence="2" key="1">
    <citation type="submission" date="2013-03" db="EMBL/GenBank/DDBJ databases">
        <title>The Genome Sequence of Anopheles minimus MINIMUS1.</title>
        <authorList>
            <consortium name="The Broad Institute Genomics Platform"/>
            <person name="Neafsey D.E."/>
            <person name="Walton C."/>
            <person name="Walker B."/>
            <person name="Young S.K."/>
            <person name="Zeng Q."/>
            <person name="Gargeya S."/>
            <person name="Fitzgerald M."/>
            <person name="Haas B."/>
            <person name="Abouelleil A."/>
            <person name="Allen A.W."/>
            <person name="Alvarado L."/>
            <person name="Arachchi H.M."/>
            <person name="Berlin A.M."/>
            <person name="Chapman S.B."/>
            <person name="Gainer-Dewar J."/>
            <person name="Goldberg J."/>
            <person name="Griggs A."/>
            <person name="Gujja S."/>
            <person name="Hansen M."/>
            <person name="Howarth C."/>
            <person name="Imamovic A."/>
            <person name="Ireland A."/>
            <person name="Larimer J."/>
            <person name="McCowan C."/>
            <person name="Murphy C."/>
            <person name="Pearson M."/>
            <person name="Poon T.W."/>
            <person name="Priest M."/>
            <person name="Roberts A."/>
            <person name="Saif S."/>
            <person name="Shea T."/>
            <person name="Sisk P."/>
            <person name="Sykes S."/>
            <person name="Wortman J."/>
            <person name="Nusbaum C."/>
            <person name="Birren B."/>
        </authorList>
    </citation>
    <scope>NUCLEOTIDE SEQUENCE [LARGE SCALE GENOMIC DNA]</scope>
    <source>
        <strain evidence="2">MINIMUS1</strain>
    </source>
</reference>
<reference evidence="1" key="2">
    <citation type="submission" date="2020-05" db="UniProtKB">
        <authorList>
            <consortium name="EnsemblMetazoa"/>
        </authorList>
    </citation>
    <scope>IDENTIFICATION</scope>
    <source>
        <strain evidence="1">MINIMUS1</strain>
    </source>
</reference>